<dbReference type="InterPro" id="IPR023561">
    <property type="entry name" value="Carbonic_anhydrase_a-class"/>
</dbReference>
<comment type="caution">
    <text evidence="8">The sequence shown here is derived from an EMBL/GenBank/DDBJ whole genome shotgun (WGS) entry which is preliminary data.</text>
</comment>
<dbReference type="GO" id="GO:0004089">
    <property type="term" value="F:carbonate dehydratase activity"/>
    <property type="evidence" value="ECO:0007669"/>
    <property type="project" value="UniProtKB-EC"/>
</dbReference>
<proteinExistence type="inferred from homology"/>
<dbReference type="InterPro" id="IPR036398">
    <property type="entry name" value="CA_dom_sf"/>
</dbReference>
<evidence type="ECO:0000256" key="4">
    <source>
        <dbReference type="ARBA" id="ARBA00022833"/>
    </source>
</evidence>
<comment type="catalytic activity">
    <reaction evidence="6">
        <text>hydrogencarbonate + H(+) = CO2 + H2O</text>
        <dbReference type="Rhea" id="RHEA:10748"/>
        <dbReference type="ChEBI" id="CHEBI:15377"/>
        <dbReference type="ChEBI" id="CHEBI:15378"/>
        <dbReference type="ChEBI" id="CHEBI:16526"/>
        <dbReference type="ChEBI" id="CHEBI:17544"/>
        <dbReference type="EC" id="4.2.1.1"/>
    </reaction>
</comment>
<evidence type="ECO:0000256" key="2">
    <source>
        <dbReference type="ARBA" id="ARBA00012925"/>
    </source>
</evidence>
<dbReference type="PROSITE" id="PS51144">
    <property type="entry name" value="ALPHA_CA_2"/>
    <property type="match status" value="1"/>
</dbReference>
<reference evidence="8 9" key="1">
    <citation type="journal article" date="2023" name="Sci. Data">
        <title>Genome assembly of the Korean intertidal mud-creeper Batillaria attramentaria.</title>
        <authorList>
            <person name="Patra A.K."/>
            <person name="Ho P.T."/>
            <person name="Jun S."/>
            <person name="Lee S.J."/>
            <person name="Kim Y."/>
            <person name="Won Y.J."/>
        </authorList>
    </citation>
    <scope>NUCLEOTIDE SEQUENCE [LARGE SCALE GENOMIC DNA]</scope>
    <source>
        <strain evidence="8">Wonlab-2016</strain>
    </source>
</reference>
<dbReference type="EMBL" id="JACVVK020000563">
    <property type="protein sequence ID" value="KAK7465958.1"/>
    <property type="molecule type" value="Genomic_DNA"/>
</dbReference>
<dbReference type="InterPro" id="IPR001148">
    <property type="entry name" value="CA_dom"/>
</dbReference>
<comment type="similarity">
    <text evidence="1">Belongs to the alpha-carbonic anhydrase family.</text>
</comment>
<dbReference type="PANTHER" id="PTHR18952">
    <property type="entry name" value="CARBONIC ANHYDRASE"/>
    <property type="match status" value="1"/>
</dbReference>
<protein>
    <recommendedName>
        <fullName evidence="2">carbonic anhydrase</fullName>
        <ecNumber evidence="2">4.2.1.1</ecNumber>
    </recommendedName>
</protein>
<dbReference type="SMART" id="SM01057">
    <property type="entry name" value="Carb_anhydrase"/>
    <property type="match status" value="1"/>
</dbReference>
<keyword evidence="5" id="KW-0456">Lyase</keyword>
<dbReference type="Pfam" id="PF00194">
    <property type="entry name" value="Carb_anhydrase"/>
    <property type="match status" value="1"/>
</dbReference>
<dbReference type="CDD" id="cd00326">
    <property type="entry name" value="alpha_CA"/>
    <property type="match status" value="1"/>
</dbReference>
<dbReference type="AlphaFoldDB" id="A0ABD0J8Z2"/>
<keyword evidence="4" id="KW-0862">Zinc</keyword>
<dbReference type="Proteomes" id="UP001519460">
    <property type="component" value="Unassembled WGS sequence"/>
</dbReference>
<evidence type="ECO:0000259" key="7">
    <source>
        <dbReference type="PROSITE" id="PS51144"/>
    </source>
</evidence>
<evidence type="ECO:0000256" key="6">
    <source>
        <dbReference type="ARBA" id="ARBA00048348"/>
    </source>
</evidence>
<feature type="domain" description="Alpha-carbonic anhydrase" evidence="7">
    <location>
        <begin position="1"/>
        <end position="146"/>
    </location>
</feature>
<accession>A0ABD0J8Z2</accession>
<dbReference type="GO" id="GO:0046872">
    <property type="term" value="F:metal ion binding"/>
    <property type="evidence" value="ECO:0007669"/>
    <property type="project" value="UniProtKB-KW"/>
</dbReference>
<evidence type="ECO:0000313" key="8">
    <source>
        <dbReference type="EMBL" id="KAK7465958.1"/>
    </source>
</evidence>
<dbReference type="Gene3D" id="3.10.200.10">
    <property type="entry name" value="Alpha carbonic anhydrase"/>
    <property type="match status" value="1"/>
</dbReference>
<organism evidence="8 9">
    <name type="scientific">Batillaria attramentaria</name>
    <dbReference type="NCBI Taxonomy" id="370345"/>
    <lineage>
        <taxon>Eukaryota</taxon>
        <taxon>Metazoa</taxon>
        <taxon>Spiralia</taxon>
        <taxon>Lophotrochozoa</taxon>
        <taxon>Mollusca</taxon>
        <taxon>Gastropoda</taxon>
        <taxon>Caenogastropoda</taxon>
        <taxon>Sorbeoconcha</taxon>
        <taxon>Cerithioidea</taxon>
        <taxon>Batillariidae</taxon>
        <taxon>Batillaria</taxon>
    </lineage>
</organism>
<gene>
    <name evidence="8" type="ORF">BaRGS_00037496</name>
</gene>
<dbReference type="PANTHER" id="PTHR18952:SF265">
    <property type="entry name" value="CARBONIC ANHYDRASE"/>
    <property type="match status" value="1"/>
</dbReference>
<evidence type="ECO:0000256" key="1">
    <source>
        <dbReference type="ARBA" id="ARBA00010718"/>
    </source>
</evidence>
<sequence length="150" mass="16548">MHVVAYNCKYGDMATAVGHSDGLAVLGFFFEISSKDNKGFKRIVHALGKITNPGTVYGMKPVPLMDLFPSDVNNYYRYAGGLTTPPCSEVVTWTVFRQPIPISAKQMEAFRNLKSREVDASGSLIALQDNYRPVQPLGGRSIRVNFKASQ</sequence>
<name>A0ABD0J8Z2_9CAEN</name>
<keyword evidence="3" id="KW-0479">Metal-binding</keyword>
<evidence type="ECO:0000256" key="5">
    <source>
        <dbReference type="ARBA" id="ARBA00023239"/>
    </source>
</evidence>
<keyword evidence="9" id="KW-1185">Reference proteome</keyword>
<evidence type="ECO:0000256" key="3">
    <source>
        <dbReference type="ARBA" id="ARBA00022723"/>
    </source>
</evidence>
<dbReference type="SUPFAM" id="SSF51069">
    <property type="entry name" value="Carbonic anhydrase"/>
    <property type="match status" value="1"/>
</dbReference>
<dbReference type="EC" id="4.2.1.1" evidence="2"/>
<evidence type="ECO:0000313" key="9">
    <source>
        <dbReference type="Proteomes" id="UP001519460"/>
    </source>
</evidence>